<dbReference type="EMBL" id="QOIP01000009">
    <property type="protein sequence ID" value="RLU19107.1"/>
    <property type="molecule type" value="Genomic_DNA"/>
</dbReference>
<dbReference type="GO" id="GO:0006605">
    <property type="term" value="P:protein targeting"/>
    <property type="evidence" value="ECO:0007669"/>
    <property type="project" value="TreeGrafter"/>
</dbReference>
<dbReference type="GO" id="GO:0031267">
    <property type="term" value="F:small GTPase binding"/>
    <property type="evidence" value="ECO:0007669"/>
    <property type="project" value="TreeGrafter"/>
</dbReference>
<name>A0A3L8DF78_OOCBI</name>
<dbReference type="GO" id="GO:0005765">
    <property type="term" value="C:lysosomal membrane"/>
    <property type="evidence" value="ECO:0007669"/>
    <property type="project" value="TreeGrafter"/>
</dbReference>
<dbReference type="PANTHER" id="PTHR14407:SF9">
    <property type="entry name" value="BLOC-3 COMPLEX MEMBER HPS4"/>
    <property type="match status" value="1"/>
</dbReference>
<dbReference type="PANTHER" id="PTHR14407">
    <property type="entry name" value="HERMANSKY-PUDLAK SYNDROME 4 PROTEIN LIGHT-EAR PROTEIN-RELATED"/>
    <property type="match status" value="1"/>
</dbReference>
<dbReference type="GO" id="GO:0005085">
    <property type="term" value="F:guanyl-nucleotide exchange factor activity"/>
    <property type="evidence" value="ECO:0007669"/>
    <property type="project" value="TreeGrafter"/>
</dbReference>
<gene>
    <name evidence="1" type="ORF">DMN91_009465</name>
</gene>
<comment type="caution">
    <text evidence="1">The sequence shown here is derived from an EMBL/GenBank/DDBJ whole genome shotgun (WGS) entry which is preliminary data.</text>
</comment>
<proteinExistence type="predicted"/>
<dbReference type="GO" id="GO:0031410">
    <property type="term" value="C:cytoplasmic vesicle"/>
    <property type="evidence" value="ECO:0007669"/>
    <property type="project" value="TreeGrafter"/>
</dbReference>
<dbReference type="AlphaFoldDB" id="A0A3L8DF78"/>
<sequence length="221" mass="24622">MSLPLKPLNIVAEVQNGDDRRKSTSECGGSSCEFPQRRKLDGLQLTPLMSKLSLLADERTSGFCSRETTPSEFRDLSGFSGGAATAAATTTTTTTTNQFIRQKLESVEKEVSDGEDELDEDWINKDDSAVCLEKTELFLCGFQNMWNTCVNTLGKLESRLQQCLEPMPSTENKELYSILSVDSQWDTVQRSGLWGVTELDIVSCLHDRFMRAGSLMDIIVR</sequence>
<reference evidence="1" key="2">
    <citation type="submission" date="2018-07" db="EMBL/GenBank/DDBJ databases">
        <authorList>
            <person name="Mckenzie S.K."/>
            <person name="Kronauer D.J.C."/>
        </authorList>
    </citation>
    <scope>NUCLEOTIDE SEQUENCE</scope>
    <source>
        <strain evidence="1">Clonal line C1</strain>
    </source>
</reference>
<evidence type="ECO:0000313" key="1">
    <source>
        <dbReference type="EMBL" id="RLU19107.1"/>
    </source>
</evidence>
<organism evidence="1">
    <name type="scientific">Ooceraea biroi</name>
    <name type="common">Clonal raider ant</name>
    <name type="synonym">Cerapachys biroi</name>
    <dbReference type="NCBI Taxonomy" id="2015173"/>
    <lineage>
        <taxon>Eukaryota</taxon>
        <taxon>Metazoa</taxon>
        <taxon>Ecdysozoa</taxon>
        <taxon>Arthropoda</taxon>
        <taxon>Hexapoda</taxon>
        <taxon>Insecta</taxon>
        <taxon>Pterygota</taxon>
        <taxon>Neoptera</taxon>
        <taxon>Endopterygota</taxon>
        <taxon>Hymenoptera</taxon>
        <taxon>Apocrita</taxon>
        <taxon>Aculeata</taxon>
        <taxon>Formicoidea</taxon>
        <taxon>Formicidae</taxon>
        <taxon>Dorylinae</taxon>
        <taxon>Ooceraea</taxon>
    </lineage>
</organism>
<reference evidence="1" key="1">
    <citation type="journal article" date="2018" name="Genome Res.">
        <title>The genomic architecture and molecular evolution of ant odorant receptors.</title>
        <authorList>
            <person name="McKenzie S.K."/>
            <person name="Kronauer D.J.C."/>
        </authorList>
    </citation>
    <scope>NUCLEOTIDE SEQUENCE [LARGE SCALE GENOMIC DNA]</scope>
    <source>
        <strain evidence="1">Clonal line C1</strain>
    </source>
</reference>
<dbReference type="InterPro" id="IPR026091">
    <property type="entry name" value="HPS4"/>
</dbReference>
<protein>
    <submittedName>
        <fullName evidence="1">Uncharacterized protein</fullName>
    </submittedName>
</protein>
<accession>A0A3L8DF78</accession>
<dbReference type="GO" id="GO:0031085">
    <property type="term" value="C:BLOC-3 complex"/>
    <property type="evidence" value="ECO:0007669"/>
    <property type="project" value="TreeGrafter"/>
</dbReference>
<dbReference type="Proteomes" id="UP000279307">
    <property type="component" value="Chromosome 9"/>
</dbReference>
<dbReference type="OrthoDB" id="16754at2759"/>